<keyword evidence="2" id="KW-1185">Reference proteome</keyword>
<evidence type="ECO:0000313" key="2">
    <source>
        <dbReference type="Proteomes" id="UP000828048"/>
    </source>
</evidence>
<comment type="caution">
    <text evidence="1">The sequence shown here is derived from an EMBL/GenBank/DDBJ whole genome shotgun (WGS) entry which is preliminary data.</text>
</comment>
<dbReference type="Proteomes" id="UP000828048">
    <property type="component" value="Chromosome 3"/>
</dbReference>
<sequence length="118" mass="13324">METQRKVHFQDLLPIMAQKLGGEGLIKELCHGFKLLMDSEKRLITFESLKRNSAFLGLEGFSDKELESMVREGDLDGDGALNQMEFCVLMFRLSPQLMNGAEALLDEAFLPESRSRQG</sequence>
<gene>
    <name evidence="1" type="ORF">Vadar_025716</name>
</gene>
<accession>A0ACB7YYP8</accession>
<name>A0ACB7YYP8_9ERIC</name>
<organism evidence="1 2">
    <name type="scientific">Vaccinium darrowii</name>
    <dbReference type="NCBI Taxonomy" id="229202"/>
    <lineage>
        <taxon>Eukaryota</taxon>
        <taxon>Viridiplantae</taxon>
        <taxon>Streptophyta</taxon>
        <taxon>Embryophyta</taxon>
        <taxon>Tracheophyta</taxon>
        <taxon>Spermatophyta</taxon>
        <taxon>Magnoliopsida</taxon>
        <taxon>eudicotyledons</taxon>
        <taxon>Gunneridae</taxon>
        <taxon>Pentapetalae</taxon>
        <taxon>asterids</taxon>
        <taxon>Ericales</taxon>
        <taxon>Ericaceae</taxon>
        <taxon>Vaccinioideae</taxon>
        <taxon>Vaccinieae</taxon>
        <taxon>Vaccinium</taxon>
    </lineage>
</organism>
<protein>
    <submittedName>
        <fullName evidence="1">Uncharacterized protein</fullName>
    </submittedName>
</protein>
<evidence type="ECO:0000313" key="1">
    <source>
        <dbReference type="EMBL" id="KAH7858591.1"/>
    </source>
</evidence>
<proteinExistence type="predicted"/>
<dbReference type="EMBL" id="CM037153">
    <property type="protein sequence ID" value="KAH7858591.1"/>
    <property type="molecule type" value="Genomic_DNA"/>
</dbReference>
<reference evidence="1 2" key="1">
    <citation type="journal article" date="2021" name="Hortic Res">
        <title>High-quality reference genome and annotation aids understanding of berry development for evergreen blueberry (Vaccinium darrowii).</title>
        <authorList>
            <person name="Yu J."/>
            <person name="Hulse-Kemp A.M."/>
            <person name="Babiker E."/>
            <person name="Staton M."/>
        </authorList>
    </citation>
    <scope>NUCLEOTIDE SEQUENCE [LARGE SCALE GENOMIC DNA]</scope>
    <source>
        <strain evidence="2">cv. NJ 8807/NJ 8810</strain>
        <tissue evidence="1">Young leaf</tissue>
    </source>
</reference>